<evidence type="ECO:0000259" key="9">
    <source>
        <dbReference type="PROSITE" id="PS51123"/>
    </source>
</evidence>
<evidence type="ECO:0000256" key="7">
    <source>
        <dbReference type="PROSITE-ProRule" id="PRU00473"/>
    </source>
</evidence>
<feature type="transmembrane region" description="Helical" evidence="8">
    <location>
        <begin position="14"/>
        <end position="36"/>
    </location>
</feature>
<evidence type="ECO:0000256" key="5">
    <source>
        <dbReference type="ARBA" id="ARBA00022989"/>
    </source>
</evidence>
<dbReference type="InterPro" id="IPR006665">
    <property type="entry name" value="OmpA-like"/>
</dbReference>
<dbReference type="Proteomes" id="UP000009047">
    <property type="component" value="Chromosome"/>
</dbReference>
<keyword evidence="6 7" id="KW-0472">Membrane</keyword>
<evidence type="ECO:0000313" key="10">
    <source>
        <dbReference type="EMBL" id="ADK85672.1"/>
    </source>
</evidence>
<keyword evidence="4 8" id="KW-0812">Transmembrane</keyword>
<evidence type="ECO:0000256" key="2">
    <source>
        <dbReference type="ARBA" id="ARBA00008914"/>
    </source>
</evidence>
<name>E1QJC9_DESB2</name>
<dbReference type="PANTHER" id="PTHR30329">
    <property type="entry name" value="STATOR ELEMENT OF FLAGELLAR MOTOR COMPLEX"/>
    <property type="match status" value="1"/>
</dbReference>
<gene>
    <name evidence="10" type="ordered locus">Deba_2310</name>
</gene>
<dbReference type="InterPro" id="IPR036737">
    <property type="entry name" value="OmpA-like_sf"/>
</dbReference>
<dbReference type="HOGENOM" id="CLU_016890_0_3_7"/>
<evidence type="ECO:0000313" key="11">
    <source>
        <dbReference type="Proteomes" id="UP000009047"/>
    </source>
</evidence>
<dbReference type="SUPFAM" id="SSF103088">
    <property type="entry name" value="OmpA-like"/>
    <property type="match status" value="1"/>
</dbReference>
<keyword evidence="3" id="KW-1003">Cell membrane</keyword>
<keyword evidence="11" id="KW-1185">Reference proteome</keyword>
<dbReference type="Pfam" id="PF00691">
    <property type="entry name" value="OmpA"/>
    <property type="match status" value="1"/>
</dbReference>
<reference evidence="10 11" key="1">
    <citation type="journal article" date="2010" name="Stand. Genomic Sci.">
        <title>Complete genome sequence of Desulfarculus baarsii type strain (2st14).</title>
        <authorList>
            <person name="Sun H."/>
            <person name="Spring S."/>
            <person name="Lapidus A."/>
            <person name="Davenport K."/>
            <person name="Del Rio T.G."/>
            <person name="Tice H."/>
            <person name="Nolan M."/>
            <person name="Copeland A."/>
            <person name="Cheng J.F."/>
            <person name="Lucas S."/>
            <person name="Tapia R."/>
            <person name="Goodwin L."/>
            <person name="Pitluck S."/>
            <person name="Ivanova N."/>
            <person name="Pagani I."/>
            <person name="Mavromatis K."/>
            <person name="Ovchinnikova G."/>
            <person name="Pati A."/>
            <person name="Chen A."/>
            <person name="Palaniappan K."/>
            <person name="Hauser L."/>
            <person name="Chang Y.J."/>
            <person name="Jeffries C.D."/>
            <person name="Detter J.C."/>
            <person name="Han C."/>
            <person name="Rohde M."/>
            <person name="Brambilla E."/>
            <person name="Goker M."/>
            <person name="Woyke T."/>
            <person name="Bristow J."/>
            <person name="Eisen J.A."/>
            <person name="Markowitz V."/>
            <person name="Hugenholtz P."/>
            <person name="Kyrpides N.C."/>
            <person name="Klenk H.P."/>
            <person name="Land M."/>
        </authorList>
    </citation>
    <scope>NUCLEOTIDE SEQUENCE [LARGE SCALE GENOMIC DNA]</scope>
    <source>
        <strain evidence="11">ATCC 33931 / DSM 2075 / LMG 7858 / VKM B-1802 / 2st14</strain>
    </source>
</reference>
<organism evidence="10 11">
    <name type="scientific">Desulfarculus baarsii (strain ATCC 33931 / DSM 2075 / LMG 7858 / VKM B-1802 / 2st14)</name>
    <dbReference type="NCBI Taxonomy" id="644282"/>
    <lineage>
        <taxon>Bacteria</taxon>
        <taxon>Pseudomonadati</taxon>
        <taxon>Thermodesulfobacteriota</taxon>
        <taxon>Desulfarculia</taxon>
        <taxon>Desulfarculales</taxon>
        <taxon>Desulfarculaceae</taxon>
        <taxon>Desulfarculus</taxon>
    </lineage>
</organism>
<feature type="domain" description="OmpA-like" evidence="9">
    <location>
        <begin position="121"/>
        <end position="243"/>
    </location>
</feature>
<dbReference type="eggNOG" id="COG1360">
    <property type="taxonomic scope" value="Bacteria"/>
</dbReference>
<evidence type="ECO:0000256" key="8">
    <source>
        <dbReference type="SAM" id="Phobius"/>
    </source>
</evidence>
<dbReference type="STRING" id="644282.Deba_2310"/>
<sequence length="245" mass="26099">MAGKKKQEVGFDPLGWMFTFSDLVTLLLTFFVMLLAMKQPEVLKFKAAFGVFSGGGGAGVMALTDQPGVQAHRRIMEQLETATPADLDLAKQELAEMMELPSGQTDLAGSLQQGLQVRQEPRGTVITLANDLLFAPGKAELSPQAVESIKKIASVLAHGSANISVEGHTDASAPGAGSGFGDNWSLSLARAHAVLLRLIDPGGLKPDRLRLAALGDSRPLVPNDTPQRRAMNRRTEIVVLAQPKP</sequence>
<evidence type="ECO:0000256" key="4">
    <source>
        <dbReference type="ARBA" id="ARBA00022692"/>
    </source>
</evidence>
<dbReference type="KEGG" id="dbr:Deba_2310"/>
<protein>
    <submittedName>
        <fullName evidence="10">OmpA/MotB domain protein</fullName>
    </submittedName>
</protein>
<dbReference type="Pfam" id="PF13677">
    <property type="entry name" value="MotB_plug"/>
    <property type="match status" value="1"/>
</dbReference>
<comment type="similarity">
    <text evidence="2">Belongs to the MotB family.</text>
</comment>
<evidence type="ECO:0000256" key="1">
    <source>
        <dbReference type="ARBA" id="ARBA00004162"/>
    </source>
</evidence>
<dbReference type="PROSITE" id="PS51123">
    <property type="entry name" value="OMPA_2"/>
    <property type="match status" value="1"/>
</dbReference>
<comment type="subcellular location">
    <subcellularLocation>
        <location evidence="1">Cell membrane</location>
        <topology evidence="1">Single-pass membrane protein</topology>
    </subcellularLocation>
</comment>
<dbReference type="EMBL" id="CP002085">
    <property type="protein sequence ID" value="ADK85672.1"/>
    <property type="molecule type" value="Genomic_DNA"/>
</dbReference>
<dbReference type="Gene3D" id="3.30.1330.60">
    <property type="entry name" value="OmpA-like domain"/>
    <property type="match status" value="1"/>
</dbReference>
<dbReference type="GO" id="GO:0005886">
    <property type="term" value="C:plasma membrane"/>
    <property type="evidence" value="ECO:0007669"/>
    <property type="project" value="UniProtKB-SubCell"/>
</dbReference>
<dbReference type="CDD" id="cd07185">
    <property type="entry name" value="OmpA_C-like"/>
    <property type="match status" value="1"/>
</dbReference>
<evidence type="ECO:0000256" key="3">
    <source>
        <dbReference type="ARBA" id="ARBA00022475"/>
    </source>
</evidence>
<accession>E1QJC9</accession>
<proteinExistence type="inferred from homology"/>
<evidence type="ECO:0000256" key="6">
    <source>
        <dbReference type="ARBA" id="ARBA00023136"/>
    </source>
</evidence>
<dbReference type="InterPro" id="IPR025713">
    <property type="entry name" value="MotB-like_N_dom"/>
</dbReference>
<dbReference type="AlphaFoldDB" id="E1QJC9"/>
<dbReference type="PANTHER" id="PTHR30329:SF21">
    <property type="entry name" value="LIPOPROTEIN YIAD-RELATED"/>
    <property type="match status" value="1"/>
</dbReference>
<dbReference type="RefSeq" id="WP_013259111.1">
    <property type="nucleotide sequence ID" value="NC_014365.1"/>
</dbReference>
<dbReference type="InterPro" id="IPR050330">
    <property type="entry name" value="Bact_OuterMem_StrucFunc"/>
</dbReference>
<keyword evidence="5 8" id="KW-1133">Transmembrane helix</keyword>